<dbReference type="InterPro" id="IPR027417">
    <property type="entry name" value="P-loop_NTPase"/>
</dbReference>
<feature type="compositionally biased region" description="Acidic residues" evidence="3">
    <location>
        <begin position="2078"/>
        <end position="2087"/>
    </location>
</feature>
<dbReference type="InterPro" id="IPR052752">
    <property type="entry name" value="NACHT-WD_repeat"/>
</dbReference>
<dbReference type="PANTHER" id="PTHR19871">
    <property type="entry name" value="BETA TRANSDUCIN-RELATED PROTEIN"/>
    <property type="match status" value="1"/>
</dbReference>
<dbReference type="Gene3D" id="3.40.50.300">
    <property type="entry name" value="P-loop containing nucleotide triphosphate hydrolases"/>
    <property type="match status" value="1"/>
</dbReference>
<evidence type="ECO:0000259" key="4">
    <source>
        <dbReference type="Pfam" id="PF25469"/>
    </source>
</evidence>
<dbReference type="EMBL" id="JTDE01001328">
    <property type="protein sequence ID" value="KAF7259171.1"/>
    <property type="molecule type" value="Genomic_DNA"/>
</dbReference>
<feature type="compositionally biased region" description="Low complexity" evidence="3">
    <location>
        <begin position="1925"/>
        <end position="1936"/>
    </location>
</feature>
<sequence>MRWGVPDVSQIDHLGPQICYDEVEHCKAVSLGPPFITLLGQRYGDFEIPFNISLAEMQLISETATNNPQIPKECTEALHAWYALDENCAVPTYQLKPIVESHLTLDDQLVSEAKKKWQTGEKGLRNLFSLAIPIMIENGKITKEKAKRYSCSVTEHEIINGILNASEHIRRRIPAFIRTVTDLERVQEHPKAHSFLDMFLEPERQIDENRFELINDMRDITLAAVLKESNIRTYEVPWEAIANDGVESTCTYSKGSVYLRKFCMEFENKTISLIDKTIAEMSSFENDDLYVETLQHLNACNVHVKHFHGRDYVIHAVRDYITGPSRDPFLIYGYSGSGKTSIIAKVASMARGWLPDLEPQSSVKPSMVTQSRRSSRLLNPGLLESKATKGRRGLFRTQELATQSYVNSQDTAMVIVRFLGTSPGTSTLRQTLKYMCRQLATSLAGLAEEKIIEIAEDMDPEAIRTMDDFQQVVNTFYSLLRCYSNMGRWVVIFLDAIDQLDPADGAYNLSWLRSPLPNNVRLIISTLPDVGGILDAFRVMYPESPAKRKLSGNAGFKEEPVAEEEVDQSQCENSEKFTNTKHSFEVSALESTMCEKVLESRLTDRNRILQPFQWRLVRRAFDRCRLTIFVVLVDRVVSQWRSWHVPKSVKDNPERQLKLSPICTDAEAIEAIQEWPILELALNERDAIRKLFDSLERSHGKIFTSHSLAYITASRNGLSEAEIVDLLSLDDDVLRDVFQHHLPPQIRAPPFVWARLRSSIGGNLVEREVDGIGVIFWYHRQFIEAAQEYYLSDWNFKQKIHSTMADYFLGTWAGKKKYFKYPKYLVKKLALSEASYEDRAVPLQPYVFEEKTPNSKAVRLNLRKLNELPWHLISSGRIDDFYTEIVFNYEFLVNKLKGTSRSQLLADLNLPDELYENYLETLQCNTTDATNKLPEEERSVRRGGFKMSFVPTAAEDLARFQPKPPIPELHLVYNSIRIAALSLDADPNCLTVDLLGRLSKIPVHNRISSANLITRNTLYTFSGVLPSIRHISHSRGLIKNNLPTSLKTEQSVARDYIKELLQQCRLLGRNHCAILPRSLCFDSGSGLLHTTFDLGMGLSCLMTNRLILSIPLGGGTLTWYDLSGHPLKSMPHAAANLFSVKSLIRKHKPNPVSITLIPLKSGSTFQDDSRPTEEVEENTDDNTSEKEEVRLLQLAEVDFFTGRVTELYNLDKDWSAWFSMNNVNMLMGDWIASMIDQCLYLAHWRSHQLVITNQPTINRVFWYSDVHQMLGFVINSGAFVIDTLGHRIAKLPTPQDMSLASLAIMADNTVICCTRQNMLKSEMLIFEPDVELDSELSDSENWTQDGIINIIDLRIWKFRMNRSVAVQYPSGFRMQQMSSHLSYDGQMMACLFQTRRKQATGFGIVWHHMMGHLVELNLPNSGDENEQTEEQMAICKSIIKYTNGYGRDVAVVFSRENDLLLTSGTECLLLVWSTNTGHLLRVVSQGGAEGIICGVAPNNSNKNTCTLAMGSENGSMLVVCHFPDQSALQYGDSPDQSIFVMGKVYHMDALRKPSKEFATMGSMLFSENEAMESSSNQMITATGEPLTFQPAYISTEYITEDALPTMILASYKKESRFEADSLVLYDLDEDCQTPICCWSTGNVNAKNINAFFSSEPVDAWPTYNKTQLAFIHTTVTHVKVFTVFYNLNRLEFSSSVATHVFLDPTYLDLYMPNLYYITANGPIRNFGLLNSEYGFLVLVRAHSLSNSKLLVDIQISDPKFGLRSLWDGEPQVIDLAPAMKLISKAGHFVLDQRELQTPILRQISNRPNHPSQLVIGLSESHQSMHPVTRSDGRAVVWLGAVIIIELGYPKIHPTASSTNYPVVLTTVLLDHGPQLLILPDGDTVISYRLAKYNIESGLRTREYEASEIDKQLYKIATGFHRDNRSTSSTSNSSYSSDDVDGRNVSRVHEVTTTNSIQFTEEQVYLQDLQLMCSGALIVGKQHQPEQQIFLDFEASSSDSDDEDYGASPARCLLAYTTSDLRKVASYKFENEPYMVWANDQTNTIITVTPNEYIRGFELSSEKLDRKRLGLLERIEIQQDSDDTNEATDNEKSPLARNHEPTEAEEMLELLGYLEATGLSEILQRALLEVADRRSLDPIQMLAESIRRQWEQQP</sequence>
<feature type="region of interest" description="Disordered" evidence="3">
    <location>
        <begin position="1163"/>
        <end position="1186"/>
    </location>
</feature>
<name>A0A8S9Z202_9TREM</name>
<evidence type="ECO:0000256" key="2">
    <source>
        <dbReference type="ARBA" id="ARBA00022737"/>
    </source>
</evidence>
<dbReference type="Pfam" id="PF25469">
    <property type="entry name" value="WHD_NWD1"/>
    <property type="match status" value="1"/>
</dbReference>
<evidence type="ECO:0000256" key="1">
    <source>
        <dbReference type="ARBA" id="ARBA00022574"/>
    </source>
</evidence>
<dbReference type="SUPFAM" id="SSF52540">
    <property type="entry name" value="P-loop containing nucleoside triphosphate hydrolases"/>
    <property type="match status" value="1"/>
</dbReference>
<feature type="domain" description="NWD1/2-like winged helix-turn-helix" evidence="4">
    <location>
        <begin position="686"/>
        <end position="793"/>
    </location>
</feature>
<feature type="region of interest" description="Disordered" evidence="3">
    <location>
        <begin position="1922"/>
        <end position="1941"/>
    </location>
</feature>
<comment type="caution">
    <text evidence="5">The sequence shown here is derived from an EMBL/GenBank/DDBJ whole genome shotgun (WGS) entry which is preliminary data.</text>
</comment>
<organism evidence="5 6">
    <name type="scientific">Paragonimus skrjabini miyazakii</name>
    <dbReference type="NCBI Taxonomy" id="59628"/>
    <lineage>
        <taxon>Eukaryota</taxon>
        <taxon>Metazoa</taxon>
        <taxon>Spiralia</taxon>
        <taxon>Lophotrochozoa</taxon>
        <taxon>Platyhelminthes</taxon>
        <taxon>Trematoda</taxon>
        <taxon>Digenea</taxon>
        <taxon>Plagiorchiida</taxon>
        <taxon>Troglotremata</taxon>
        <taxon>Troglotrematidae</taxon>
        <taxon>Paragonimus</taxon>
    </lineage>
</organism>
<evidence type="ECO:0000313" key="6">
    <source>
        <dbReference type="Proteomes" id="UP000822476"/>
    </source>
</evidence>
<dbReference type="SUPFAM" id="SSF82171">
    <property type="entry name" value="DPP6 N-terminal domain-like"/>
    <property type="match status" value="1"/>
</dbReference>
<dbReference type="OrthoDB" id="2325716at2759"/>
<feature type="compositionally biased region" description="Basic and acidic residues" evidence="3">
    <location>
        <begin position="2088"/>
        <end position="2100"/>
    </location>
</feature>
<keyword evidence="6" id="KW-1185">Reference proteome</keyword>
<evidence type="ECO:0000313" key="5">
    <source>
        <dbReference type="EMBL" id="KAF7259171.1"/>
    </source>
</evidence>
<dbReference type="SUPFAM" id="SSF50998">
    <property type="entry name" value="Quinoprotein alcohol dehydrogenase-like"/>
    <property type="match status" value="1"/>
</dbReference>
<accession>A0A8S9Z202</accession>
<protein>
    <recommendedName>
        <fullName evidence="4">NWD1/2-like winged helix-turn-helix domain-containing protein</fullName>
    </recommendedName>
</protein>
<dbReference type="PANTHER" id="PTHR19871:SF14">
    <property type="entry name" value="DUF4062 DOMAIN-CONTAINING PROTEIN"/>
    <property type="match status" value="1"/>
</dbReference>
<dbReference type="Proteomes" id="UP000822476">
    <property type="component" value="Unassembled WGS sequence"/>
</dbReference>
<reference evidence="5" key="1">
    <citation type="submission" date="2019-07" db="EMBL/GenBank/DDBJ databases">
        <title>Annotation for the trematode Paragonimus miyazaki's.</title>
        <authorList>
            <person name="Choi Y.-J."/>
        </authorList>
    </citation>
    <scope>NUCLEOTIDE SEQUENCE</scope>
    <source>
        <strain evidence="5">Japan</strain>
    </source>
</reference>
<proteinExistence type="predicted"/>
<evidence type="ECO:0000256" key="3">
    <source>
        <dbReference type="SAM" id="MobiDB-lite"/>
    </source>
</evidence>
<keyword evidence="1" id="KW-0853">WD repeat</keyword>
<dbReference type="InterPro" id="IPR011047">
    <property type="entry name" value="Quinoprotein_ADH-like_sf"/>
</dbReference>
<gene>
    <name evidence="5" type="ORF">EG68_03687</name>
</gene>
<feature type="region of interest" description="Disordered" evidence="3">
    <location>
        <begin position="2078"/>
        <end position="2100"/>
    </location>
</feature>
<dbReference type="InterPro" id="IPR057588">
    <property type="entry name" value="NWD1/2-like_WH"/>
</dbReference>
<keyword evidence="2" id="KW-0677">Repeat</keyword>